<feature type="compositionally biased region" description="Basic residues" evidence="1">
    <location>
        <begin position="1"/>
        <end position="25"/>
    </location>
</feature>
<dbReference type="Proteomes" id="UP000001514">
    <property type="component" value="Unassembled WGS sequence"/>
</dbReference>
<dbReference type="Gramene" id="EFJ11473">
    <property type="protein sequence ID" value="EFJ11473"/>
    <property type="gene ID" value="SELMODRAFT_426211"/>
</dbReference>
<evidence type="ECO:0000313" key="2">
    <source>
        <dbReference type="EMBL" id="EFJ11473.1"/>
    </source>
</evidence>
<evidence type="ECO:0000313" key="3">
    <source>
        <dbReference type="Proteomes" id="UP000001514"/>
    </source>
</evidence>
<dbReference type="HOGENOM" id="CLU_1296295_0_0_1"/>
<name>D8SVP7_SELML</name>
<accession>D8SVP7</accession>
<feature type="region of interest" description="Disordered" evidence="1">
    <location>
        <begin position="148"/>
        <end position="179"/>
    </location>
</feature>
<dbReference type="PANTHER" id="PTHR37260">
    <property type="entry name" value="PHOSPHORELAY PROTEIN"/>
    <property type="match status" value="1"/>
</dbReference>
<sequence length="213" mass="23811">MDKTMARAKHASSRRGRRRFSRGHRSVPGESQPLVSPSAWVGYEDVLPLEGIVDDDEQGTKSRSQGLDYAELLAQDPVIGTGDFSGVFSRGLDPFEDAFADLYAFDDPETSTAPFLSLDLELLGQRLAKVSLKKRLFLDDETLPSELLVSDEEDTSPRDGGDVQEQGATSSRIDKVDSRTMDFQRENSNLLSRNEMKERPNWMRCSTCWTTSP</sequence>
<dbReference type="InterPro" id="IPR053342">
    <property type="entry name" value="Exosome_cofactor/PTGS_suppr"/>
</dbReference>
<reference evidence="2 3" key="1">
    <citation type="journal article" date="2011" name="Science">
        <title>The Selaginella genome identifies genetic changes associated with the evolution of vascular plants.</title>
        <authorList>
            <person name="Banks J.A."/>
            <person name="Nishiyama T."/>
            <person name="Hasebe M."/>
            <person name="Bowman J.L."/>
            <person name="Gribskov M."/>
            <person name="dePamphilis C."/>
            <person name="Albert V.A."/>
            <person name="Aono N."/>
            <person name="Aoyama T."/>
            <person name="Ambrose B.A."/>
            <person name="Ashton N.W."/>
            <person name="Axtell M.J."/>
            <person name="Barker E."/>
            <person name="Barker M.S."/>
            <person name="Bennetzen J.L."/>
            <person name="Bonawitz N.D."/>
            <person name="Chapple C."/>
            <person name="Cheng C."/>
            <person name="Correa L.G."/>
            <person name="Dacre M."/>
            <person name="DeBarry J."/>
            <person name="Dreyer I."/>
            <person name="Elias M."/>
            <person name="Engstrom E.M."/>
            <person name="Estelle M."/>
            <person name="Feng L."/>
            <person name="Finet C."/>
            <person name="Floyd S.K."/>
            <person name="Frommer W.B."/>
            <person name="Fujita T."/>
            <person name="Gramzow L."/>
            <person name="Gutensohn M."/>
            <person name="Harholt J."/>
            <person name="Hattori M."/>
            <person name="Heyl A."/>
            <person name="Hirai T."/>
            <person name="Hiwatashi Y."/>
            <person name="Ishikawa M."/>
            <person name="Iwata M."/>
            <person name="Karol K.G."/>
            <person name="Koehler B."/>
            <person name="Kolukisaoglu U."/>
            <person name="Kubo M."/>
            <person name="Kurata T."/>
            <person name="Lalonde S."/>
            <person name="Li K."/>
            <person name="Li Y."/>
            <person name="Litt A."/>
            <person name="Lyons E."/>
            <person name="Manning G."/>
            <person name="Maruyama T."/>
            <person name="Michael T.P."/>
            <person name="Mikami K."/>
            <person name="Miyazaki S."/>
            <person name="Morinaga S."/>
            <person name="Murata T."/>
            <person name="Mueller-Roeber B."/>
            <person name="Nelson D.R."/>
            <person name="Obara M."/>
            <person name="Oguri Y."/>
            <person name="Olmstead R.G."/>
            <person name="Onodera N."/>
            <person name="Petersen B.L."/>
            <person name="Pils B."/>
            <person name="Prigge M."/>
            <person name="Rensing S.A."/>
            <person name="Riano-Pachon D.M."/>
            <person name="Roberts A.W."/>
            <person name="Sato Y."/>
            <person name="Scheller H.V."/>
            <person name="Schulz B."/>
            <person name="Schulz C."/>
            <person name="Shakirov E.V."/>
            <person name="Shibagaki N."/>
            <person name="Shinohara N."/>
            <person name="Shippen D.E."/>
            <person name="Soerensen I."/>
            <person name="Sotooka R."/>
            <person name="Sugimoto N."/>
            <person name="Sugita M."/>
            <person name="Sumikawa N."/>
            <person name="Tanurdzic M."/>
            <person name="Theissen G."/>
            <person name="Ulvskov P."/>
            <person name="Wakazuki S."/>
            <person name="Weng J.K."/>
            <person name="Willats W.W."/>
            <person name="Wipf D."/>
            <person name="Wolf P.G."/>
            <person name="Yang L."/>
            <person name="Zimmer A.D."/>
            <person name="Zhu Q."/>
            <person name="Mitros T."/>
            <person name="Hellsten U."/>
            <person name="Loque D."/>
            <person name="Otillar R."/>
            <person name="Salamov A."/>
            <person name="Schmutz J."/>
            <person name="Shapiro H."/>
            <person name="Lindquist E."/>
            <person name="Lucas S."/>
            <person name="Rokhsar D."/>
            <person name="Grigoriev I.V."/>
        </authorList>
    </citation>
    <scope>NUCLEOTIDE SEQUENCE [LARGE SCALE GENOMIC DNA]</scope>
</reference>
<dbReference type="KEGG" id="smo:SELMODRAFT_426211"/>
<dbReference type="InParanoid" id="D8SVP7"/>
<dbReference type="PANTHER" id="PTHR37260:SF2">
    <property type="entry name" value="PROTEIN ECERIFERUM 16"/>
    <property type="match status" value="1"/>
</dbReference>
<keyword evidence="3" id="KW-1185">Reference proteome</keyword>
<dbReference type="EMBL" id="GL377646">
    <property type="protein sequence ID" value="EFJ11473.1"/>
    <property type="molecule type" value="Genomic_DNA"/>
</dbReference>
<proteinExistence type="predicted"/>
<organism evidence="3">
    <name type="scientific">Selaginella moellendorffii</name>
    <name type="common">Spikemoss</name>
    <dbReference type="NCBI Taxonomy" id="88036"/>
    <lineage>
        <taxon>Eukaryota</taxon>
        <taxon>Viridiplantae</taxon>
        <taxon>Streptophyta</taxon>
        <taxon>Embryophyta</taxon>
        <taxon>Tracheophyta</taxon>
        <taxon>Lycopodiopsida</taxon>
        <taxon>Selaginellales</taxon>
        <taxon>Selaginellaceae</taxon>
        <taxon>Selaginella</taxon>
    </lineage>
</organism>
<protein>
    <submittedName>
        <fullName evidence="2">Uncharacterized protein</fullName>
    </submittedName>
</protein>
<evidence type="ECO:0000256" key="1">
    <source>
        <dbReference type="SAM" id="MobiDB-lite"/>
    </source>
</evidence>
<feature type="region of interest" description="Disordered" evidence="1">
    <location>
        <begin position="1"/>
        <end position="36"/>
    </location>
</feature>
<dbReference type="AlphaFoldDB" id="D8SVP7"/>
<gene>
    <name evidence="2" type="ORF">SELMODRAFT_426211</name>
</gene>